<evidence type="ECO:0008006" key="3">
    <source>
        <dbReference type="Google" id="ProtNLM"/>
    </source>
</evidence>
<name>A0A7H1MYE4_9PROT</name>
<evidence type="ECO:0000313" key="2">
    <source>
        <dbReference type="Proteomes" id="UP000516369"/>
    </source>
</evidence>
<dbReference type="Proteomes" id="UP000516369">
    <property type="component" value="Chromosome"/>
</dbReference>
<sequence>MALRIFIGWDSREGECSDVLAYSLRKHSSIPLEIKYLRLPDLAFNRTHDPLQSTEFTYTRFLVPFLCGYQGKAIFMDCDMLCLGDIKELDDLKMDGLALRVVKHDHRPPEKVKMDGKVQTVYPRKNWSSLMVMNCDHLRLWTKQVVETQTGGYLHRFQDVPDEQIDEIPNTWNVLDRMDAQTKLIHYTSGGPWFDNYRDHPFGKIWLDYRDEYRLHAAA</sequence>
<dbReference type="PANTHER" id="PTHR35105">
    <property type="entry name" value="EXPRESSED PROTEIN"/>
    <property type="match status" value="1"/>
</dbReference>
<keyword evidence="2" id="KW-1185">Reference proteome</keyword>
<dbReference type="Gene3D" id="3.90.550.10">
    <property type="entry name" value="Spore Coat Polysaccharide Biosynthesis Protein SpsA, Chain A"/>
    <property type="match status" value="1"/>
</dbReference>
<dbReference type="InterPro" id="IPR029044">
    <property type="entry name" value="Nucleotide-diphossugar_trans"/>
</dbReference>
<dbReference type="EMBL" id="CP053923">
    <property type="protein sequence ID" value="QNT68480.1"/>
    <property type="molecule type" value="Genomic_DNA"/>
</dbReference>
<organism evidence="1 2">
    <name type="scientific">Defluviicoccus vanus</name>
    <dbReference type="NCBI Taxonomy" id="111831"/>
    <lineage>
        <taxon>Bacteria</taxon>
        <taxon>Pseudomonadati</taxon>
        <taxon>Pseudomonadota</taxon>
        <taxon>Alphaproteobacteria</taxon>
        <taxon>Rhodospirillales</taxon>
        <taxon>Rhodospirillaceae</taxon>
        <taxon>Defluviicoccus</taxon>
    </lineage>
</organism>
<evidence type="ECO:0000313" key="1">
    <source>
        <dbReference type="EMBL" id="QNT68480.1"/>
    </source>
</evidence>
<reference evidence="1 2" key="1">
    <citation type="submission" date="2020-05" db="EMBL/GenBank/DDBJ databases">
        <title>Complete closed genome sequence of Defluviicoccus vanus.</title>
        <authorList>
            <person name="Bessarab I."/>
            <person name="Arumugam K."/>
            <person name="Maszenan A.M."/>
            <person name="Seviour R.J."/>
            <person name="Williams R.B."/>
        </authorList>
    </citation>
    <scope>NUCLEOTIDE SEQUENCE [LARGE SCALE GENOMIC DNA]</scope>
    <source>
        <strain evidence="1 2">Ben 114</strain>
    </source>
</reference>
<dbReference type="AlphaFoldDB" id="A0A7H1MYE4"/>
<proteinExistence type="predicted"/>
<dbReference type="InterPro" id="IPR002495">
    <property type="entry name" value="Glyco_trans_8"/>
</dbReference>
<dbReference type="SUPFAM" id="SSF53448">
    <property type="entry name" value="Nucleotide-diphospho-sugar transferases"/>
    <property type="match status" value="1"/>
</dbReference>
<dbReference type="Pfam" id="PF01501">
    <property type="entry name" value="Glyco_transf_8"/>
    <property type="match status" value="1"/>
</dbReference>
<dbReference type="GO" id="GO:0016757">
    <property type="term" value="F:glycosyltransferase activity"/>
    <property type="evidence" value="ECO:0007669"/>
    <property type="project" value="InterPro"/>
</dbReference>
<dbReference type="KEGG" id="dvn:HQ394_02770"/>
<dbReference type="RefSeq" id="WP_190261917.1">
    <property type="nucleotide sequence ID" value="NZ_CP053923.1"/>
</dbReference>
<gene>
    <name evidence="1" type="ORF">HQ394_02770</name>
</gene>
<accession>A0A7H1MYE4</accession>
<protein>
    <recommendedName>
        <fullName evidence="3">Glycosyltransferase</fullName>
    </recommendedName>
</protein>
<dbReference type="PANTHER" id="PTHR35105:SF2">
    <property type="entry name" value="PROTEIN CDI"/>
    <property type="match status" value="1"/>
</dbReference>